<dbReference type="PROSITE" id="PS50969">
    <property type="entry name" value="FCP1"/>
    <property type="match status" value="1"/>
</dbReference>
<gene>
    <name evidence="10" type="ORF">RchiOBHm_Chr7g0189941</name>
</gene>
<feature type="region of interest" description="Disordered" evidence="7">
    <location>
        <begin position="1"/>
        <end position="20"/>
    </location>
</feature>
<organism evidence="10 11">
    <name type="scientific">Rosa chinensis</name>
    <name type="common">China rose</name>
    <dbReference type="NCBI Taxonomy" id="74649"/>
    <lineage>
        <taxon>Eukaryota</taxon>
        <taxon>Viridiplantae</taxon>
        <taxon>Streptophyta</taxon>
        <taxon>Embryophyta</taxon>
        <taxon>Tracheophyta</taxon>
        <taxon>Spermatophyta</taxon>
        <taxon>Magnoliopsida</taxon>
        <taxon>eudicotyledons</taxon>
        <taxon>Gunneridae</taxon>
        <taxon>Pentapetalae</taxon>
        <taxon>rosids</taxon>
        <taxon>fabids</taxon>
        <taxon>Rosales</taxon>
        <taxon>Rosaceae</taxon>
        <taxon>Rosoideae</taxon>
        <taxon>Rosoideae incertae sedis</taxon>
        <taxon>Rosa</taxon>
    </lineage>
</organism>
<evidence type="ECO:0000256" key="6">
    <source>
        <dbReference type="RuleBase" id="RU366066"/>
    </source>
</evidence>
<dbReference type="CDD" id="cd17729">
    <property type="entry name" value="BRCT_CTDP1"/>
    <property type="match status" value="1"/>
</dbReference>
<dbReference type="OMA" id="HYFASTC"/>
<dbReference type="OrthoDB" id="10249888at2759"/>
<dbReference type="STRING" id="74649.A0A2P6P4W9"/>
<reference evidence="10 11" key="1">
    <citation type="journal article" date="2018" name="Nat. Genet.">
        <title>The Rosa genome provides new insights in the design of modern roses.</title>
        <authorList>
            <person name="Bendahmane M."/>
        </authorList>
    </citation>
    <scope>NUCLEOTIDE SEQUENCE [LARGE SCALE GENOMIC DNA]</scope>
    <source>
        <strain evidence="11">cv. Old Blush</strain>
    </source>
</reference>
<evidence type="ECO:0000256" key="1">
    <source>
        <dbReference type="ARBA" id="ARBA00004123"/>
    </source>
</evidence>
<keyword evidence="3 6" id="KW-0539">Nucleus</keyword>
<dbReference type="EC" id="3.1.3.16" evidence="6"/>
<evidence type="ECO:0000313" key="10">
    <source>
        <dbReference type="EMBL" id="PRQ16964.1"/>
    </source>
</evidence>
<name>A0A2P6P4W9_ROSCH</name>
<evidence type="ECO:0000259" key="8">
    <source>
        <dbReference type="PROSITE" id="PS50172"/>
    </source>
</evidence>
<evidence type="ECO:0000256" key="2">
    <source>
        <dbReference type="ARBA" id="ARBA00022801"/>
    </source>
</evidence>
<keyword evidence="11" id="KW-1185">Reference proteome</keyword>
<dbReference type="AlphaFoldDB" id="A0A2P6P4W9"/>
<dbReference type="InterPro" id="IPR011947">
    <property type="entry name" value="FCP1_euk"/>
</dbReference>
<dbReference type="Pfam" id="PF03031">
    <property type="entry name" value="NIF"/>
    <property type="match status" value="1"/>
</dbReference>
<dbReference type="GO" id="GO:0008420">
    <property type="term" value="F:RNA polymerase II CTD heptapeptide repeat phosphatase activity"/>
    <property type="evidence" value="ECO:0007669"/>
    <property type="project" value="UniProtKB-UniRule"/>
</dbReference>
<dbReference type="InterPro" id="IPR036420">
    <property type="entry name" value="BRCT_dom_sf"/>
</dbReference>
<dbReference type="EMBL" id="PDCK01000045">
    <property type="protein sequence ID" value="PRQ16964.1"/>
    <property type="molecule type" value="Genomic_DNA"/>
</dbReference>
<dbReference type="InterPro" id="IPR036412">
    <property type="entry name" value="HAD-like_sf"/>
</dbReference>
<dbReference type="Gene3D" id="3.40.50.10190">
    <property type="entry name" value="BRCT domain"/>
    <property type="match status" value="1"/>
</dbReference>
<dbReference type="InterPro" id="IPR001357">
    <property type="entry name" value="BRCT_dom"/>
</dbReference>
<evidence type="ECO:0000256" key="4">
    <source>
        <dbReference type="ARBA" id="ARBA00047761"/>
    </source>
</evidence>
<comment type="subcellular location">
    <subcellularLocation>
        <location evidence="1 6">Nucleus</location>
    </subcellularLocation>
</comment>
<dbReference type="PANTHER" id="PTHR23081">
    <property type="entry name" value="RNA POLYMERASE II CTD PHOSPHATASE"/>
    <property type="match status" value="1"/>
</dbReference>
<evidence type="ECO:0000256" key="7">
    <source>
        <dbReference type="SAM" id="MobiDB-lite"/>
    </source>
</evidence>
<comment type="caution">
    <text evidence="10">The sequence shown here is derived from an EMBL/GenBank/DDBJ whole genome shotgun (WGS) entry which is preliminary data.</text>
</comment>
<dbReference type="CDD" id="cd07521">
    <property type="entry name" value="HAD_FCP1-like"/>
    <property type="match status" value="1"/>
</dbReference>
<feature type="compositionally biased region" description="Low complexity" evidence="7">
    <location>
        <begin position="1"/>
        <end position="17"/>
    </location>
</feature>
<proteinExistence type="predicted"/>
<dbReference type="PROSITE" id="PS50172">
    <property type="entry name" value="BRCT"/>
    <property type="match status" value="1"/>
</dbReference>
<comment type="catalytic activity">
    <reaction evidence="4 6">
        <text>O-phospho-L-seryl-[protein] + H2O = L-seryl-[protein] + phosphate</text>
        <dbReference type="Rhea" id="RHEA:20629"/>
        <dbReference type="Rhea" id="RHEA-COMP:9863"/>
        <dbReference type="Rhea" id="RHEA-COMP:11604"/>
        <dbReference type="ChEBI" id="CHEBI:15377"/>
        <dbReference type="ChEBI" id="CHEBI:29999"/>
        <dbReference type="ChEBI" id="CHEBI:43474"/>
        <dbReference type="ChEBI" id="CHEBI:83421"/>
        <dbReference type="EC" id="3.1.3.16"/>
    </reaction>
</comment>
<evidence type="ECO:0000313" key="11">
    <source>
        <dbReference type="Proteomes" id="UP000238479"/>
    </source>
</evidence>
<dbReference type="Pfam" id="PF00533">
    <property type="entry name" value="BRCT"/>
    <property type="match status" value="1"/>
</dbReference>
<dbReference type="Gramene" id="PRQ16964">
    <property type="protein sequence ID" value="PRQ16964"/>
    <property type="gene ID" value="RchiOBHm_Chr7g0189941"/>
</dbReference>
<dbReference type="NCBIfam" id="TIGR02250">
    <property type="entry name" value="FCP1_euk"/>
    <property type="match status" value="1"/>
</dbReference>
<dbReference type="InterPro" id="IPR023214">
    <property type="entry name" value="HAD_sf"/>
</dbReference>
<feature type="domain" description="BRCT" evidence="8">
    <location>
        <begin position="348"/>
        <end position="438"/>
    </location>
</feature>
<dbReference type="GO" id="GO:0005634">
    <property type="term" value="C:nucleus"/>
    <property type="evidence" value="ECO:0007669"/>
    <property type="project" value="UniProtKB-SubCell"/>
</dbReference>
<evidence type="ECO:0000256" key="5">
    <source>
        <dbReference type="ARBA" id="ARBA00048336"/>
    </source>
</evidence>
<comment type="function">
    <text evidence="6">This promotes the activity of RNA polymerase II.</text>
</comment>
<dbReference type="SUPFAM" id="SSF52113">
    <property type="entry name" value="BRCT domain"/>
    <property type="match status" value="1"/>
</dbReference>
<dbReference type="SUPFAM" id="SSF56784">
    <property type="entry name" value="HAD-like"/>
    <property type="match status" value="1"/>
</dbReference>
<dbReference type="Gene3D" id="3.40.50.1000">
    <property type="entry name" value="HAD superfamily/HAD-like"/>
    <property type="match status" value="1"/>
</dbReference>
<evidence type="ECO:0000256" key="3">
    <source>
        <dbReference type="ARBA" id="ARBA00023242"/>
    </source>
</evidence>
<dbReference type="InterPro" id="IPR004274">
    <property type="entry name" value="FCP1_dom"/>
</dbReference>
<dbReference type="SMART" id="SM00577">
    <property type="entry name" value="CPDc"/>
    <property type="match status" value="1"/>
</dbReference>
<sequence length="439" mass="49638">MSLAVDSPIPDSSASSDPVDDFAGFLDEVLDSDSDEDVASLQSTKRRKVEVNSNGSSSISSSEVLEVEKNGSLCEHLAGSYKDMCLICGQRLDQNENEKSELEELRVNNIREIDQGKRNSKTRELLLGRKKLHLVLDLDHTLLNTTAVGYLTPQERYLLEGDHSLEDVFVVRNSPVDLVTKLRPFVGTFLKEASEMFEMSVYTMGERPYAQQMVKLLDPRNEYFGDRVVSRDDSTRKFEKNLDVVCAKESAVLVLDDTQQVWIKQNQDNVVLMRRYLFFRNSYDSFGFKYCMSHSELKTDESDEQTQGAYLAAILQLLKRIHSMFFDDKVAARDNLIDRDVRQVLKSVGSQVLKGCKIAFGCVLASAAQADLWNMAEKLGAVCSTEVMDPSVTHVIETDAETENSQWAVKDGKFLVHPQWIQAASFMWQKQPEDMFSIS</sequence>
<dbReference type="PANTHER" id="PTHR23081:SF36">
    <property type="entry name" value="RNA POLYMERASE II SUBUNIT A C-TERMINAL DOMAIN PHOSPHATASE"/>
    <property type="match status" value="1"/>
</dbReference>
<comment type="catalytic activity">
    <reaction evidence="5 6">
        <text>O-phospho-L-threonyl-[protein] + H2O = L-threonyl-[protein] + phosphate</text>
        <dbReference type="Rhea" id="RHEA:47004"/>
        <dbReference type="Rhea" id="RHEA-COMP:11060"/>
        <dbReference type="Rhea" id="RHEA-COMP:11605"/>
        <dbReference type="ChEBI" id="CHEBI:15377"/>
        <dbReference type="ChEBI" id="CHEBI:30013"/>
        <dbReference type="ChEBI" id="CHEBI:43474"/>
        <dbReference type="ChEBI" id="CHEBI:61977"/>
        <dbReference type="EC" id="3.1.3.16"/>
    </reaction>
</comment>
<evidence type="ECO:0000259" key="9">
    <source>
        <dbReference type="PROSITE" id="PS50969"/>
    </source>
</evidence>
<dbReference type="Proteomes" id="UP000238479">
    <property type="component" value="Chromosome 7"/>
</dbReference>
<accession>A0A2P6P4W9</accession>
<protein>
    <recommendedName>
        <fullName evidence="6">RNA polymerase II C-terminal domain phosphatase-like</fullName>
        <ecNumber evidence="6">3.1.3.16</ecNumber>
    </recommendedName>
</protein>
<feature type="domain" description="FCP1 homology" evidence="9">
    <location>
        <begin position="127"/>
        <end position="297"/>
    </location>
</feature>
<dbReference type="InterPro" id="IPR039189">
    <property type="entry name" value="Fcp1"/>
</dbReference>
<keyword evidence="2 6" id="KW-0378">Hydrolase</keyword>